<feature type="domain" description="VWFA" evidence="1">
    <location>
        <begin position="511"/>
        <end position="695"/>
    </location>
</feature>
<dbReference type="InterPro" id="IPR051266">
    <property type="entry name" value="CLCR"/>
</dbReference>
<dbReference type="PROSITE" id="PS50234">
    <property type="entry name" value="VWFA"/>
    <property type="match status" value="1"/>
</dbReference>
<dbReference type="Gene3D" id="3.40.50.410">
    <property type="entry name" value="von Willebrand factor, type A domain"/>
    <property type="match status" value="2"/>
</dbReference>
<sequence length="788" mass="87429">MQNKMCDERSTWDVISKSDDFKNNHPTNITSLEPKFTFLHAKDRVLCLVLDTSGSMDSENRIERLQQAAGIFLLQIIEDQSYVGIVGFHSYATEIQKLTVIESEDSRKKLKNLLPKIASGGTNICAGVQAGFQSGAWMYSIQNGAGMPQVVTITVTSRAADENIPPVTVNAHLNQDTTSYPKPLIIFAEVSQGFLPVVGANVTATVERAEGQPVNLELLDNGGGADAVRNDGVYSRYFIEFLGNGRYTIKVSVQGKDGIVRLTTRKQSHAMYIPGYVQNGKEMVRSASNFLYKATKHRVYFRDVKILLPITWNSQPNYQRPSTQSYEKVKAEIMANVIIANPHTQYGDDPYTLQYGQCGDKGRYIHFTQNFMLDDSLIQLYGERGRVLVHEWAHLRWGVFDEYNDLVPFYAVGNTYEATSTGLPDTDCNFFPDQNQVTSTSIMYTTGLPGVVDFCDNKTHNREAPNMQNKMCDERSTWDVISKSDDFKNNHPTNITSLEPKFTFLHVKDRVLCLVLDTSGSMGSENRIQRLQQAAGIFLLQIIEDQSYVGIVGFHSYAKVIHELTLIESEDARKKLKNLLPKISSGGTNICEGVRAGFQVLRGDDGSTNGDEIVLLTDGEDSGISRCFSEVEQSGAVIHTIALGPKAAKELEQLSSKTGICEHCIDLIISHVQSLGGLQYAATDKLDENGLVDAFTGLVSGNGNMSQQSIQLESSGKSIASNDWFNGTVFIDKSVGKNTSFVITWGIDTPEMFIRDPKGKLYRNGNFEMDRVLFTARLPIPGLAQVRF</sequence>
<dbReference type="InterPro" id="IPR002035">
    <property type="entry name" value="VWF_A"/>
</dbReference>
<dbReference type="Pfam" id="PF08434">
    <property type="entry name" value="CLCA"/>
    <property type="match status" value="2"/>
</dbReference>
<dbReference type="SUPFAM" id="SSF53300">
    <property type="entry name" value="vWA-like"/>
    <property type="match status" value="2"/>
</dbReference>
<dbReference type="NCBIfam" id="NF041940">
    <property type="entry name" value="choice_anch_X"/>
    <property type="match status" value="1"/>
</dbReference>
<evidence type="ECO:0000313" key="2">
    <source>
        <dbReference type="EMBL" id="GCC20196.1"/>
    </source>
</evidence>
<dbReference type="STRING" id="137246.A0A401RPZ6"/>
<organism evidence="2 3">
    <name type="scientific">Chiloscyllium punctatum</name>
    <name type="common">Brownbanded bambooshark</name>
    <name type="synonym">Hemiscyllium punctatum</name>
    <dbReference type="NCBI Taxonomy" id="137246"/>
    <lineage>
        <taxon>Eukaryota</taxon>
        <taxon>Metazoa</taxon>
        <taxon>Chordata</taxon>
        <taxon>Craniata</taxon>
        <taxon>Vertebrata</taxon>
        <taxon>Chondrichthyes</taxon>
        <taxon>Elasmobranchii</taxon>
        <taxon>Galeomorphii</taxon>
        <taxon>Galeoidea</taxon>
        <taxon>Orectolobiformes</taxon>
        <taxon>Hemiscylliidae</taxon>
        <taxon>Chiloscyllium</taxon>
    </lineage>
</organism>
<dbReference type="OMA" id="CDERSTW"/>
<dbReference type="InterPro" id="IPR036465">
    <property type="entry name" value="vWFA_dom_sf"/>
</dbReference>
<dbReference type="Pfam" id="PF13519">
    <property type="entry name" value="VWA_2"/>
    <property type="match status" value="2"/>
</dbReference>
<protein>
    <recommendedName>
        <fullName evidence="1">VWFA domain-containing protein</fullName>
    </recommendedName>
</protein>
<reference evidence="2 3" key="1">
    <citation type="journal article" date="2018" name="Nat. Ecol. Evol.">
        <title>Shark genomes provide insights into elasmobranch evolution and the origin of vertebrates.</title>
        <authorList>
            <person name="Hara Y"/>
            <person name="Yamaguchi K"/>
            <person name="Onimaru K"/>
            <person name="Kadota M"/>
            <person name="Koyanagi M"/>
            <person name="Keeley SD"/>
            <person name="Tatsumi K"/>
            <person name="Tanaka K"/>
            <person name="Motone F"/>
            <person name="Kageyama Y"/>
            <person name="Nozu R"/>
            <person name="Adachi N"/>
            <person name="Nishimura O"/>
            <person name="Nakagawa R"/>
            <person name="Tanegashima C"/>
            <person name="Kiyatake I"/>
            <person name="Matsumoto R"/>
            <person name="Murakumo K"/>
            <person name="Nishida K"/>
            <person name="Terakita A"/>
            <person name="Kuratani S"/>
            <person name="Sato K"/>
            <person name="Hyodo S Kuraku.S."/>
        </authorList>
    </citation>
    <scope>NUCLEOTIDE SEQUENCE [LARGE SCALE GENOMIC DNA]</scope>
</reference>
<dbReference type="GO" id="GO:0005229">
    <property type="term" value="F:intracellularly calcium-gated chloride channel activity"/>
    <property type="evidence" value="ECO:0007669"/>
    <property type="project" value="TreeGrafter"/>
</dbReference>
<keyword evidence="3" id="KW-1185">Reference proteome</keyword>
<accession>A0A401RPZ6</accession>
<proteinExistence type="predicted"/>
<evidence type="ECO:0000259" key="1">
    <source>
        <dbReference type="PROSITE" id="PS50234"/>
    </source>
</evidence>
<dbReference type="EMBL" id="BEZZ01001698">
    <property type="protein sequence ID" value="GCC20196.1"/>
    <property type="molecule type" value="Genomic_DNA"/>
</dbReference>
<evidence type="ECO:0000313" key="3">
    <source>
        <dbReference type="Proteomes" id="UP000287033"/>
    </source>
</evidence>
<name>A0A401RPZ6_CHIPU</name>
<dbReference type="CDD" id="cd00198">
    <property type="entry name" value="vWFA"/>
    <property type="match status" value="2"/>
</dbReference>
<comment type="caution">
    <text evidence="2">The sequence shown here is derived from an EMBL/GenBank/DDBJ whole genome shotgun (WGS) entry which is preliminary data.</text>
</comment>
<dbReference type="PANTHER" id="PTHR10579">
    <property type="entry name" value="CALCIUM-ACTIVATED CHLORIDE CHANNEL REGULATOR"/>
    <property type="match status" value="1"/>
</dbReference>
<dbReference type="OrthoDB" id="687730at2759"/>
<dbReference type="GO" id="GO:0005886">
    <property type="term" value="C:plasma membrane"/>
    <property type="evidence" value="ECO:0007669"/>
    <property type="project" value="TreeGrafter"/>
</dbReference>
<dbReference type="Proteomes" id="UP000287033">
    <property type="component" value="Unassembled WGS sequence"/>
</dbReference>
<dbReference type="AlphaFoldDB" id="A0A401RPZ6"/>
<dbReference type="SMART" id="SM00327">
    <property type="entry name" value="VWA"/>
    <property type="match status" value="2"/>
</dbReference>
<dbReference type="PANTHER" id="PTHR10579:SF42">
    <property type="entry name" value="CHLORIDE CHANNEL ACCESSORY 3B"/>
    <property type="match status" value="1"/>
</dbReference>
<gene>
    <name evidence="2" type="ORF">chiPu_0018800</name>
</gene>
<dbReference type="InterPro" id="IPR013642">
    <property type="entry name" value="CLCA_N"/>
</dbReference>